<keyword evidence="4 5" id="KW-0472">Membrane</keyword>
<evidence type="ECO:0000256" key="1">
    <source>
        <dbReference type="ARBA" id="ARBA00004651"/>
    </source>
</evidence>
<evidence type="ECO:0000313" key="7">
    <source>
        <dbReference type="Proteomes" id="UP000003684"/>
    </source>
</evidence>
<dbReference type="EMBL" id="ADFT01000018">
    <property type="protein sequence ID" value="EFB62367.1"/>
    <property type="molecule type" value="Genomic_DNA"/>
</dbReference>
<evidence type="ECO:0000256" key="2">
    <source>
        <dbReference type="ARBA" id="ARBA00022692"/>
    </source>
</evidence>
<feature type="transmembrane region" description="Helical" evidence="5">
    <location>
        <begin position="47"/>
        <end position="67"/>
    </location>
</feature>
<dbReference type="GO" id="GO:0005524">
    <property type="term" value="F:ATP binding"/>
    <property type="evidence" value="ECO:0007669"/>
    <property type="project" value="InterPro"/>
</dbReference>
<accession>D1YJ98</accession>
<evidence type="ECO:0000256" key="3">
    <source>
        <dbReference type="ARBA" id="ARBA00022989"/>
    </source>
</evidence>
<reference evidence="6 7" key="1">
    <citation type="submission" date="2009-12" db="EMBL/GenBank/DDBJ databases">
        <title>Genome Sequence of Lactobacillus gasseri 224-1.</title>
        <authorList>
            <person name="Durkin A.S."/>
            <person name="Madupu R."/>
            <person name="Torralba M."/>
            <person name="Methe B."/>
            <person name="Sutton G."/>
            <person name="Strausberg R.L."/>
            <person name="Nelson K.E."/>
        </authorList>
    </citation>
    <scope>NUCLEOTIDE SEQUENCE [LARGE SCALE GENOMIC DNA]</scope>
    <source>
        <strain evidence="6 7">224-1</strain>
    </source>
</reference>
<evidence type="ECO:0000256" key="5">
    <source>
        <dbReference type="SAM" id="Phobius"/>
    </source>
</evidence>
<sequence>MSIKKLFKSNKKLFILIFFMVFIGMAIDSLSQYLMTPAYNYLRNMNLLGFILFMCLALGCDAVRLGLISGSDYLYSKETQNYLHQIRKKLVAISLKTRLARLQKYKIVWLPILIN</sequence>
<organism evidence="6 7">
    <name type="scientific">Lactobacillus gasseri 224-1</name>
    <dbReference type="NCBI Taxonomy" id="679196"/>
    <lineage>
        <taxon>Bacteria</taxon>
        <taxon>Bacillati</taxon>
        <taxon>Bacillota</taxon>
        <taxon>Bacilli</taxon>
        <taxon>Lactobacillales</taxon>
        <taxon>Lactobacillaceae</taxon>
        <taxon>Lactobacillus</taxon>
    </lineage>
</organism>
<comment type="caution">
    <text evidence="6">The sequence shown here is derived from an EMBL/GenBank/DDBJ whole genome shotgun (WGS) entry which is preliminary data.</text>
</comment>
<dbReference type="InterPro" id="IPR036640">
    <property type="entry name" value="ABC1_TM_sf"/>
</dbReference>
<gene>
    <name evidence="6" type="ORF">HMPREF9209_1004</name>
</gene>
<dbReference type="Proteomes" id="UP000003684">
    <property type="component" value="Unassembled WGS sequence"/>
</dbReference>
<proteinExistence type="predicted"/>
<evidence type="ECO:0000256" key="4">
    <source>
        <dbReference type="ARBA" id="ARBA00023136"/>
    </source>
</evidence>
<evidence type="ECO:0000313" key="6">
    <source>
        <dbReference type="EMBL" id="EFB62367.1"/>
    </source>
</evidence>
<dbReference type="AlphaFoldDB" id="D1YJ98"/>
<feature type="transmembrane region" description="Helical" evidence="5">
    <location>
        <begin position="12"/>
        <end position="35"/>
    </location>
</feature>
<dbReference type="GO" id="GO:0005886">
    <property type="term" value="C:plasma membrane"/>
    <property type="evidence" value="ECO:0007669"/>
    <property type="project" value="UniProtKB-SubCell"/>
</dbReference>
<name>D1YJ98_LACGS</name>
<keyword evidence="3 5" id="KW-1133">Transmembrane helix</keyword>
<keyword evidence="2 5" id="KW-0812">Transmembrane</keyword>
<protein>
    <submittedName>
        <fullName evidence="6">Uncharacterized protein</fullName>
    </submittedName>
</protein>
<dbReference type="SUPFAM" id="SSF90123">
    <property type="entry name" value="ABC transporter transmembrane region"/>
    <property type="match status" value="1"/>
</dbReference>
<comment type="subcellular location">
    <subcellularLocation>
        <location evidence="1">Cell membrane</location>
        <topology evidence="1">Multi-pass membrane protein</topology>
    </subcellularLocation>
</comment>